<keyword evidence="4" id="KW-1185">Reference proteome</keyword>
<gene>
    <name evidence="3" type="ORF">DSM5745_00752</name>
</gene>
<organism evidence="3 4">
    <name type="scientific">Aspergillus mulundensis</name>
    <dbReference type="NCBI Taxonomy" id="1810919"/>
    <lineage>
        <taxon>Eukaryota</taxon>
        <taxon>Fungi</taxon>
        <taxon>Dikarya</taxon>
        <taxon>Ascomycota</taxon>
        <taxon>Pezizomycotina</taxon>
        <taxon>Eurotiomycetes</taxon>
        <taxon>Eurotiomycetidae</taxon>
        <taxon>Eurotiales</taxon>
        <taxon>Aspergillaceae</taxon>
        <taxon>Aspergillus</taxon>
        <taxon>Aspergillus subgen. Nidulantes</taxon>
    </lineage>
</organism>
<comment type="caution">
    <text evidence="3">The sequence shown here is derived from an EMBL/GenBank/DDBJ whole genome shotgun (WGS) entry which is preliminary data.</text>
</comment>
<evidence type="ECO:0000313" key="3">
    <source>
        <dbReference type="EMBL" id="RDW93430.1"/>
    </source>
</evidence>
<protein>
    <submittedName>
        <fullName evidence="3">Uncharacterized protein</fullName>
    </submittedName>
</protein>
<name>A0A3D8T4G8_9EURO</name>
<dbReference type="GeneID" id="38111122"/>
<evidence type="ECO:0000313" key="4">
    <source>
        <dbReference type="Proteomes" id="UP000256690"/>
    </source>
</evidence>
<evidence type="ECO:0000256" key="2">
    <source>
        <dbReference type="SAM" id="MobiDB-lite"/>
    </source>
</evidence>
<sequence length="294" mass="32771">MNNGVSSTSPNNADPTFEPGSDFDREDPGQVVSNLGPKTTRDEFQLDSWPVRTLLPLHFNLPLCVNVPFSQHKKARHTSFSKKGATATEPTANTFATKSAKYSPTQTLDQMDNNHNTHKAQLNKALLLEQHPKYYRPAAGESNEVDRAGEKKWDGIDGEKTGRQLSYVERLNRKDHQIASLQGEVSSLQDQVLSLRLNLEDREVASLQGKLSSLQDQISSLQQRMDCLEGENNKTDATGHPMQDQISSLQKRIDKLEEENNAAEVNGQTLLGCVTRFIKDLIRTGLFTEVEPTA</sequence>
<dbReference type="AlphaFoldDB" id="A0A3D8T4G8"/>
<dbReference type="EMBL" id="PVWQ01000001">
    <property type="protein sequence ID" value="RDW93430.1"/>
    <property type="molecule type" value="Genomic_DNA"/>
</dbReference>
<feature type="coiled-coil region" evidence="1">
    <location>
        <begin position="171"/>
        <end position="266"/>
    </location>
</feature>
<dbReference type="Gene3D" id="1.10.287.1490">
    <property type="match status" value="1"/>
</dbReference>
<evidence type="ECO:0000256" key="1">
    <source>
        <dbReference type="SAM" id="Coils"/>
    </source>
</evidence>
<dbReference type="Proteomes" id="UP000256690">
    <property type="component" value="Unassembled WGS sequence"/>
</dbReference>
<feature type="compositionally biased region" description="Polar residues" evidence="2">
    <location>
        <begin position="1"/>
        <end position="14"/>
    </location>
</feature>
<keyword evidence="1" id="KW-0175">Coiled coil</keyword>
<dbReference type="SUPFAM" id="SSF57997">
    <property type="entry name" value="Tropomyosin"/>
    <property type="match status" value="1"/>
</dbReference>
<feature type="region of interest" description="Disordered" evidence="2">
    <location>
        <begin position="1"/>
        <end position="41"/>
    </location>
</feature>
<proteinExistence type="predicted"/>
<accession>A0A3D8T4G8</accession>
<dbReference type="RefSeq" id="XP_026608613.1">
    <property type="nucleotide sequence ID" value="XM_026742768.1"/>
</dbReference>
<reference evidence="3 4" key="1">
    <citation type="journal article" date="2018" name="IMA Fungus">
        <title>IMA Genome-F 9: Draft genome sequence of Annulohypoxylon stygium, Aspergillus mulundensis, Berkeleyomyces basicola (syn. Thielaviopsis basicola), Ceratocystis smalleyi, two Cercospora beticola strains, Coleophoma cylindrospora, Fusarium fracticaudum, Phialophora cf. hyalina, and Morchella septimelata.</title>
        <authorList>
            <person name="Wingfield B.D."/>
            <person name="Bills G.F."/>
            <person name="Dong Y."/>
            <person name="Huang W."/>
            <person name="Nel W.J."/>
            <person name="Swalarsk-Parry B.S."/>
            <person name="Vaghefi N."/>
            <person name="Wilken P.M."/>
            <person name="An Z."/>
            <person name="de Beer Z.W."/>
            <person name="De Vos L."/>
            <person name="Chen L."/>
            <person name="Duong T.A."/>
            <person name="Gao Y."/>
            <person name="Hammerbacher A."/>
            <person name="Kikkert J.R."/>
            <person name="Li Y."/>
            <person name="Li H."/>
            <person name="Li K."/>
            <person name="Li Q."/>
            <person name="Liu X."/>
            <person name="Ma X."/>
            <person name="Naidoo K."/>
            <person name="Pethybridge S.J."/>
            <person name="Sun J."/>
            <person name="Steenkamp E.T."/>
            <person name="van der Nest M.A."/>
            <person name="van Wyk S."/>
            <person name="Wingfield M.J."/>
            <person name="Xiong C."/>
            <person name="Yue Q."/>
            <person name="Zhang X."/>
        </authorList>
    </citation>
    <scope>NUCLEOTIDE SEQUENCE [LARGE SCALE GENOMIC DNA]</scope>
    <source>
        <strain evidence="3 4">DSM 5745</strain>
    </source>
</reference>